<keyword evidence="1" id="KW-0472">Membrane</keyword>
<keyword evidence="1" id="KW-0812">Transmembrane</keyword>
<comment type="caution">
    <text evidence="3">The sequence shown here is derived from an EMBL/GenBank/DDBJ whole genome shotgun (WGS) entry which is preliminary data.</text>
</comment>
<reference evidence="4" key="1">
    <citation type="journal article" date="2019" name="Int. J. Syst. Evol. Microbiol.">
        <title>The Global Catalogue of Microorganisms (GCM) 10K type strain sequencing project: providing services to taxonomists for standard genome sequencing and annotation.</title>
        <authorList>
            <consortium name="The Broad Institute Genomics Platform"/>
            <consortium name="The Broad Institute Genome Sequencing Center for Infectious Disease"/>
            <person name="Wu L."/>
            <person name="Ma J."/>
        </authorList>
    </citation>
    <scope>NUCLEOTIDE SEQUENCE [LARGE SCALE GENOMIC DNA]</scope>
    <source>
        <strain evidence="4">CGMCC 1.12237</strain>
    </source>
</reference>
<feature type="non-terminal residue" evidence="3">
    <location>
        <position position="1"/>
    </location>
</feature>
<dbReference type="PANTHER" id="PTHR33258:SF1">
    <property type="entry name" value="TRANSPOSASE INSL FOR INSERTION SEQUENCE ELEMENT IS186A-RELATED"/>
    <property type="match status" value="1"/>
</dbReference>
<organism evidence="3 4">
    <name type="scientific">Lederbergia graminis</name>
    <dbReference type="NCBI Taxonomy" id="735518"/>
    <lineage>
        <taxon>Bacteria</taxon>
        <taxon>Bacillati</taxon>
        <taxon>Bacillota</taxon>
        <taxon>Bacilli</taxon>
        <taxon>Bacillales</taxon>
        <taxon>Bacillaceae</taxon>
        <taxon>Lederbergia</taxon>
    </lineage>
</organism>
<gene>
    <name evidence="3" type="ORF">ACFPM4_19060</name>
</gene>
<dbReference type="Proteomes" id="UP001596147">
    <property type="component" value="Unassembled WGS sequence"/>
</dbReference>
<feature type="transmembrane region" description="Helical" evidence="1">
    <location>
        <begin position="42"/>
        <end position="62"/>
    </location>
</feature>
<evidence type="ECO:0000313" key="3">
    <source>
        <dbReference type="EMBL" id="MFC5466827.1"/>
    </source>
</evidence>
<keyword evidence="1" id="KW-1133">Transmembrane helix</keyword>
<sequence>LDLSEQEILDTYKNRWYIELFFKWLKQHIKIDHLFSESPIGIWNQLFIALITFGLLEIMRLLREPNREIWQFLKTIRQYLMDSWEEVQKEFNRKRKFSKGRQKIPDKRSKVMNFGFESAIVSPISKEHYTRK</sequence>
<dbReference type="PANTHER" id="PTHR33258">
    <property type="entry name" value="TRANSPOSASE INSL FOR INSERTION SEQUENCE ELEMENT IS186A-RELATED"/>
    <property type="match status" value="1"/>
</dbReference>
<evidence type="ECO:0000259" key="2">
    <source>
        <dbReference type="Pfam" id="PF01609"/>
    </source>
</evidence>
<feature type="domain" description="Transposase IS4-like" evidence="2">
    <location>
        <begin position="3"/>
        <end position="52"/>
    </location>
</feature>
<dbReference type="SUPFAM" id="SSF53098">
    <property type="entry name" value="Ribonuclease H-like"/>
    <property type="match status" value="1"/>
</dbReference>
<accession>A0ABW0LPA7</accession>
<name>A0ABW0LPA7_9BACI</name>
<dbReference type="RefSeq" id="WP_382355377.1">
    <property type="nucleotide sequence ID" value="NZ_JBHSMC010000039.1"/>
</dbReference>
<proteinExistence type="predicted"/>
<dbReference type="EMBL" id="JBHSMC010000039">
    <property type="protein sequence ID" value="MFC5466827.1"/>
    <property type="molecule type" value="Genomic_DNA"/>
</dbReference>
<keyword evidence="4" id="KW-1185">Reference proteome</keyword>
<dbReference type="InterPro" id="IPR002559">
    <property type="entry name" value="Transposase_11"/>
</dbReference>
<dbReference type="InterPro" id="IPR012337">
    <property type="entry name" value="RNaseH-like_sf"/>
</dbReference>
<protein>
    <submittedName>
        <fullName evidence="3">Transposase</fullName>
    </submittedName>
</protein>
<dbReference type="Pfam" id="PF01609">
    <property type="entry name" value="DDE_Tnp_1"/>
    <property type="match status" value="1"/>
</dbReference>
<evidence type="ECO:0000313" key="4">
    <source>
        <dbReference type="Proteomes" id="UP001596147"/>
    </source>
</evidence>
<evidence type="ECO:0000256" key="1">
    <source>
        <dbReference type="SAM" id="Phobius"/>
    </source>
</evidence>